<evidence type="ECO:0000256" key="2">
    <source>
        <dbReference type="ARBA" id="ARBA00001936"/>
    </source>
</evidence>
<comment type="function">
    <text evidence="5">Catalyzes the dephosphorylation of the nucleoside 5'-monophosphates deoxyadenosine monophosphate (dAMP), deoxycytidine monophosphate (dCMP), deoxyguanosine monophosphate (dGMP) and deoxythymidine monophosphate (dTMP).</text>
</comment>
<evidence type="ECO:0000313" key="17">
    <source>
        <dbReference type="RefSeq" id="XP_033534768.1"/>
    </source>
</evidence>
<comment type="subunit">
    <text evidence="7">Homodimer.</text>
</comment>
<keyword evidence="11" id="KW-0460">Magnesium</keyword>
<accession>A0A6G1G4Y9</accession>
<dbReference type="InterPro" id="IPR003607">
    <property type="entry name" value="HD/PDEase_dom"/>
</dbReference>
<dbReference type="PANTHER" id="PTHR11845:SF13">
    <property type="entry name" value="5'-DEOXYNUCLEOTIDASE HDDC2"/>
    <property type="match status" value="1"/>
</dbReference>
<dbReference type="EC" id="3.1.3.89" evidence="8"/>
<dbReference type="GO" id="GO:0009159">
    <property type="term" value="P:deoxyribonucleoside monophosphate catabolic process"/>
    <property type="evidence" value="ECO:0007669"/>
    <property type="project" value="UniProtKB-ARBA"/>
</dbReference>
<dbReference type="SMART" id="SM00471">
    <property type="entry name" value="HDc"/>
    <property type="match status" value="1"/>
</dbReference>
<feature type="domain" description="HD" evidence="14">
    <location>
        <begin position="73"/>
        <end position="183"/>
    </location>
</feature>
<evidence type="ECO:0000256" key="3">
    <source>
        <dbReference type="ARBA" id="ARBA00001941"/>
    </source>
</evidence>
<proteinExistence type="inferred from homology"/>
<keyword evidence="10" id="KW-0378">Hydrolase</keyword>
<dbReference type="AlphaFoldDB" id="A0A6G1G4Y9"/>
<evidence type="ECO:0000313" key="15">
    <source>
        <dbReference type="EMBL" id="KAF1813137.1"/>
    </source>
</evidence>
<evidence type="ECO:0000259" key="14">
    <source>
        <dbReference type="PROSITE" id="PS51831"/>
    </source>
</evidence>
<comment type="catalytic activity">
    <reaction evidence="1">
        <text>a 2'-deoxyribonucleoside 5'-phosphate + H2O = a 2'-deoxyribonucleoside + phosphate</text>
        <dbReference type="Rhea" id="RHEA:36167"/>
        <dbReference type="ChEBI" id="CHEBI:15377"/>
        <dbReference type="ChEBI" id="CHEBI:18274"/>
        <dbReference type="ChEBI" id="CHEBI:43474"/>
        <dbReference type="ChEBI" id="CHEBI:65317"/>
        <dbReference type="EC" id="3.1.3.89"/>
    </reaction>
</comment>
<evidence type="ECO:0000256" key="13">
    <source>
        <dbReference type="SAM" id="MobiDB-lite"/>
    </source>
</evidence>
<name>A0A6G1G4Y9_9PEZI</name>
<organism evidence="15">
    <name type="scientific">Eremomyces bilateralis CBS 781.70</name>
    <dbReference type="NCBI Taxonomy" id="1392243"/>
    <lineage>
        <taxon>Eukaryota</taxon>
        <taxon>Fungi</taxon>
        <taxon>Dikarya</taxon>
        <taxon>Ascomycota</taxon>
        <taxon>Pezizomycotina</taxon>
        <taxon>Dothideomycetes</taxon>
        <taxon>Dothideomycetes incertae sedis</taxon>
        <taxon>Eremomycetales</taxon>
        <taxon>Eremomycetaceae</taxon>
        <taxon>Eremomyces</taxon>
    </lineage>
</organism>
<sequence>MPDGAETNGAPGTMTPTEASSSHWTPESVISTLKYQPPRNSASPVPFFHLLEQLKTTKREGWRRFGFTHGESVSDHMYRMAIITMLAPSALRSKLDIDRCTRMALVHDMAESLVGDITPVDGVSKPEKSRRERETMELLCGELLGNVDSGHAAKEIKDLWEEYEDSQTPESVFVHDVDKVELVLQMVEYERYRDGRVDLSEFCNAACRIELKEMREWTETVLREREEFWRGLKDATLSREGGCLERVKKAWEEMDEKKAGGAQS</sequence>
<evidence type="ECO:0000256" key="9">
    <source>
        <dbReference type="ARBA" id="ARBA00022723"/>
    </source>
</evidence>
<evidence type="ECO:0000256" key="6">
    <source>
        <dbReference type="ARBA" id="ARBA00009999"/>
    </source>
</evidence>
<dbReference type="GeneID" id="54419808"/>
<evidence type="ECO:0000256" key="11">
    <source>
        <dbReference type="ARBA" id="ARBA00022842"/>
    </source>
</evidence>
<comment type="cofactor">
    <cofactor evidence="2">
        <name>Mn(2+)</name>
        <dbReference type="ChEBI" id="CHEBI:29035"/>
    </cofactor>
</comment>
<comment type="cofactor">
    <cofactor evidence="4">
        <name>Mg(2+)</name>
        <dbReference type="ChEBI" id="CHEBI:18420"/>
    </cofactor>
</comment>
<dbReference type="GO" id="GO:0005737">
    <property type="term" value="C:cytoplasm"/>
    <property type="evidence" value="ECO:0007669"/>
    <property type="project" value="TreeGrafter"/>
</dbReference>
<evidence type="ECO:0000313" key="16">
    <source>
        <dbReference type="Proteomes" id="UP000504638"/>
    </source>
</evidence>
<keyword evidence="16" id="KW-1185">Reference proteome</keyword>
<reference evidence="17" key="3">
    <citation type="submission" date="2025-04" db="UniProtKB">
        <authorList>
            <consortium name="RefSeq"/>
        </authorList>
    </citation>
    <scope>IDENTIFICATION</scope>
    <source>
        <strain evidence="17">CBS 781.70</strain>
    </source>
</reference>
<dbReference type="FunFam" id="1.10.3210.10:FF:000011">
    <property type="entry name" value="HD domain-containing protein 2"/>
    <property type="match status" value="1"/>
</dbReference>
<gene>
    <name evidence="15 17" type="ORF">P152DRAFT_457496</name>
</gene>
<dbReference type="EMBL" id="ML975155">
    <property type="protein sequence ID" value="KAF1813137.1"/>
    <property type="molecule type" value="Genomic_DNA"/>
</dbReference>
<dbReference type="InterPro" id="IPR039356">
    <property type="entry name" value="YfbR/HDDC2"/>
</dbReference>
<evidence type="ECO:0000256" key="8">
    <source>
        <dbReference type="ARBA" id="ARBA00012964"/>
    </source>
</evidence>
<dbReference type="PROSITE" id="PS51831">
    <property type="entry name" value="HD"/>
    <property type="match status" value="1"/>
</dbReference>
<feature type="compositionally biased region" description="Polar residues" evidence="13">
    <location>
        <begin position="14"/>
        <end position="25"/>
    </location>
</feature>
<dbReference type="Gene3D" id="1.10.3210.10">
    <property type="entry name" value="Hypothetical protein af1432"/>
    <property type="match status" value="1"/>
</dbReference>
<evidence type="ECO:0000256" key="7">
    <source>
        <dbReference type="ARBA" id="ARBA00011738"/>
    </source>
</evidence>
<reference evidence="17" key="2">
    <citation type="submission" date="2020-04" db="EMBL/GenBank/DDBJ databases">
        <authorList>
            <consortium name="NCBI Genome Project"/>
        </authorList>
    </citation>
    <scope>NUCLEOTIDE SEQUENCE</scope>
    <source>
        <strain evidence="17">CBS 781.70</strain>
    </source>
</reference>
<comment type="cofactor">
    <cofactor evidence="3">
        <name>Co(2+)</name>
        <dbReference type="ChEBI" id="CHEBI:48828"/>
    </cofactor>
</comment>
<evidence type="ECO:0000256" key="12">
    <source>
        <dbReference type="ARBA" id="ARBA00023285"/>
    </source>
</evidence>
<evidence type="ECO:0000256" key="5">
    <source>
        <dbReference type="ARBA" id="ARBA00004074"/>
    </source>
</evidence>
<keyword evidence="12" id="KW-0170">Cobalt</keyword>
<evidence type="ECO:0000256" key="1">
    <source>
        <dbReference type="ARBA" id="ARBA00001638"/>
    </source>
</evidence>
<evidence type="ECO:0000256" key="10">
    <source>
        <dbReference type="ARBA" id="ARBA00022801"/>
    </source>
</evidence>
<dbReference type="RefSeq" id="XP_033534768.1">
    <property type="nucleotide sequence ID" value="XM_033679238.1"/>
</dbReference>
<dbReference type="PANTHER" id="PTHR11845">
    <property type="entry name" value="5'-DEOXYNUCLEOTIDASE HDDC2"/>
    <property type="match status" value="1"/>
</dbReference>
<feature type="region of interest" description="Disordered" evidence="13">
    <location>
        <begin position="1"/>
        <end position="25"/>
    </location>
</feature>
<keyword evidence="9" id="KW-0479">Metal-binding</keyword>
<reference evidence="15 17" key="1">
    <citation type="submission" date="2020-01" db="EMBL/GenBank/DDBJ databases">
        <authorList>
            <consortium name="DOE Joint Genome Institute"/>
            <person name="Haridas S."/>
            <person name="Albert R."/>
            <person name="Binder M."/>
            <person name="Bloem J."/>
            <person name="Labutti K."/>
            <person name="Salamov A."/>
            <person name="Andreopoulos B."/>
            <person name="Baker S.E."/>
            <person name="Barry K."/>
            <person name="Bills G."/>
            <person name="Bluhm B.H."/>
            <person name="Cannon C."/>
            <person name="Castanera R."/>
            <person name="Culley D.E."/>
            <person name="Daum C."/>
            <person name="Ezra D."/>
            <person name="Gonzalez J.B."/>
            <person name="Henrissat B."/>
            <person name="Kuo A."/>
            <person name="Liang C."/>
            <person name="Lipzen A."/>
            <person name="Lutzoni F."/>
            <person name="Magnuson J."/>
            <person name="Mondo S."/>
            <person name="Nolan M."/>
            <person name="Ohm R."/>
            <person name="Pangilinan J."/>
            <person name="Park H.-J."/>
            <person name="Ramirez L."/>
            <person name="Alfaro M."/>
            <person name="Sun H."/>
            <person name="Tritt A."/>
            <person name="Yoshinaga Y."/>
            <person name="Zwiers L.-H."/>
            <person name="Turgeon B.G."/>
            <person name="Goodwin S.B."/>
            <person name="Spatafora J.W."/>
            <person name="Crous P.W."/>
            <person name="Grigoriev I.V."/>
        </authorList>
    </citation>
    <scope>NUCLEOTIDE SEQUENCE</scope>
    <source>
        <strain evidence="15 17">CBS 781.70</strain>
    </source>
</reference>
<evidence type="ECO:0000256" key="4">
    <source>
        <dbReference type="ARBA" id="ARBA00001946"/>
    </source>
</evidence>
<dbReference type="InterPro" id="IPR006674">
    <property type="entry name" value="HD_domain"/>
</dbReference>
<dbReference type="SUPFAM" id="SSF109604">
    <property type="entry name" value="HD-domain/PDEase-like"/>
    <property type="match status" value="1"/>
</dbReference>
<dbReference type="GO" id="GO:0002953">
    <property type="term" value="F:5'-deoxynucleotidase activity"/>
    <property type="evidence" value="ECO:0007669"/>
    <property type="project" value="UniProtKB-EC"/>
</dbReference>
<comment type="similarity">
    <text evidence="6">Belongs to the HDDC2 family.</text>
</comment>
<dbReference type="Pfam" id="PF13023">
    <property type="entry name" value="HD_3"/>
    <property type="match status" value="1"/>
</dbReference>
<dbReference type="Proteomes" id="UP000504638">
    <property type="component" value="Unplaced"/>
</dbReference>
<dbReference type="OrthoDB" id="10254258at2759"/>
<protein>
    <recommendedName>
        <fullName evidence="8">5'-deoxynucleotidase</fullName>
        <ecNumber evidence="8">3.1.3.89</ecNumber>
    </recommendedName>
</protein>
<dbReference type="GO" id="GO:0046872">
    <property type="term" value="F:metal ion binding"/>
    <property type="evidence" value="ECO:0007669"/>
    <property type="project" value="UniProtKB-KW"/>
</dbReference>